<dbReference type="EMBL" id="RCNU01000002">
    <property type="protein sequence ID" value="RWQ98380.1"/>
    <property type="molecule type" value="Genomic_DNA"/>
</dbReference>
<proteinExistence type="predicted"/>
<feature type="compositionally biased region" description="Low complexity" evidence="1">
    <location>
        <begin position="187"/>
        <end position="210"/>
    </location>
</feature>
<dbReference type="RefSeq" id="XP_028488025.1">
    <property type="nucleotide sequence ID" value="XM_028625744.1"/>
</dbReference>
<accession>A0A443I2T3</accession>
<protein>
    <submittedName>
        <fullName evidence="2">Uncharacterized protein</fullName>
    </submittedName>
</protein>
<comment type="caution">
    <text evidence="2">The sequence shown here is derived from an EMBL/GenBank/DDBJ whole genome shotgun (WGS) entry which is preliminary data.</text>
</comment>
<dbReference type="GeneID" id="39595021"/>
<reference evidence="2 3" key="1">
    <citation type="journal article" date="2018" name="Front. Microbiol.">
        <title>Genomic and genetic insights into a cosmopolitan fungus, Paecilomyces variotii (Eurotiales).</title>
        <authorList>
            <person name="Urquhart A.S."/>
            <person name="Mondo S.J."/>
            <person name="Makela M.R."/>
            <person name="Hane J.K."/>
            <person name="Wiebenga A."/>
            <person name="He G."/>
            <person name="Mihaltcheva S."/>
            <person name="Pangilinan J."/>
            <person name="Lipzen A."/>
            <person name="Barry K."/>
            <person name="de Vries R.P."/>
            <person name="Grigoriev I.V."/>
            <person name="Idnurm A."/>
        </authorList>
    </citation>
    <scope>NUCLEOTIDE SEQUENCE [LARGE SCALE GENOMIC DNA]</scope>
    <source>
        <strain evidence="2 3">CBS 101075</strain>
    </source>
</reference>
<feature type="region of interest" description="Disordered" evidence="1">
    <location>
        <begin position="85"/>
        <end position="240"/>
    </location>
</feature>
<keyword evidence="3" id="KW-1185">Reference proteome</keyword>
<dbReference type="AlphaFoldDB" id="A0A443I2T3"/>
<evidence type="ECO:0000313" key="2">
    <source>
        <dbReference type="EMBL" id="RWQ98380.1"/>
    </source>
</evidence>
<organism evidence="2 3">
    <name type="scientific">Byssochlamys spectabilis</name>
    <name type="common">Paecilomyces variotii</name>
    <dbReference type="NCBI Taxonomy" id="264951"/>
    <lineage>
        <taxon>Eukaryota</taxon>
        <taxon>Fungi</taxon>
        <taxon>Dikarya</taxon>
        <taxon>Ascomycota</taxon>
        <taxon>Pezizomycotina</taxon>
        <taxon>Eurotiomycetes</taxon>
        <taxon>Eurotiomycetidae</taxon>
        <taxon>Eurotiales</taxon>
        <taxon>Thermoascaceae</taxon>
        <taxon>Paecilomyces</taxon>
    </lineage>
</organism>
<feature type="compositionally biased region" description="Basic and acidic residues" evidence="1">
    <location>
        <begin position="98"/>
        <end position="136"/>
    </location>
</feature>
<feature type="region of interest" description="Disordered" evidence="1">
    <location>
        <begin position="256"/>
        <end position="281"/>
    </location>
</feature>
<dbReference type="VEuPathDB" id="FungiDB:C8Q69DRAFT_169211"/>
<gene>
    <name evidence="2" type="ORF">C8Q69DRAFT_169211</name>
</gene>
<feature type="compositionally biased region" description="Polar residues" evidence="1">
    <location>
        <begin position="211"/>
        <end position="240"/>
    </location>
</feature>
<name>A0A443I2T3_BYSSP</name>
<feature type="compositionally biased region" description="Basic residues" evidence="1">
    <location>
        <begin position="59"/>
        <end position="70"/>
    </location>
</feature>
<sequence length="281" mass="31335">MGFLKRFGKTRNLLSRFHSRFGDISITAPNCGSWNQRPSSDTDGFSQLDIISSADGRPILRHPSKPKKNPRSSLIARLCLRDPGFQESSSDLTAARPTEQHRRWPGPHSRERQRSNDGTHQDGSDSSLPDRREGNRSRCSRPITPASHFRDDIPPSRNRSSSGRSATTERKVEVMGSPEEELPRRPPLSITSRMRSAASSNASTAPTVSSRQTTQSSAMSMGSNRTSPAMSSTSTGSVYPQTPKLMKIAYNPSFHTKCSRREKRERKTEKELVPSYDELYG</sequence>
<feature type="region of interest" description="Disordered" evidence="1">
    <location>
        <begin position="54"/>
        <end position="73"/>
    </location>
</feature>
<evidence type="ECO:0000313" key="3">
    <source>
        <dbReference type="Proteomes" id="UP000283841"/>
    </source>
</evidence>
<dbReference type="Proteomes" id="UP000283841">
    <property type="component" value="Unassembled WGS sequence"/>
</dbReference>
<evidence type="ECO:0000256" key="1">
    <source>
        <dbReference type="SAM" id="MobiDB-lite"/>
    </source>
</evidence>
<feature type="compositionally biased region" description="Low complexity" evidence="1">
    <location>
        <begin position="156"/>
        <end position="165"/>
    </location>
</feature>